<dbReference type="PANTHER" id="PTHR44757:SF2">
    <property type="entry name" value="BIOFILM ARCHITECTURE MAINTENANCE PROTEIN MBAA"/>
    <property type="match status" value="1"/>
</dbReference>
<dbReference type="Proteomes" id="UP001243195">
    <property type="component" value="Unassembled WGS sequence"/>
</dbReference>
<evidence type="ECO:0000313" key="2">
    <source>
        <dbReference type="EMBL" id="MDQ9070208.1"/>
    </source>
</evidence>
<dbReference type="Gene3D" id="3.30.70.270">
    <property type="match status" value="1"/>
</dbReference>
<keyword evidence="2" id="KW-0808">Transferase</keyword>
<comment type="caution">
    <text evidence="2">The sequence shown here is derived from an EMBL/GenBank/DDBJ whole genome shotgun (WGS) entry which is preliminary data.</text>
</comment>
<dbReference type="Pfam" id="PF00990">
    <property type="entry name" value="GGDEF"/>
    <property type="match status" value="1"/>
</dbReference>
<evidence type="ECO:0000313" key="3">
    <source>
        <dbReference type="Proteomes" id="UP001243195"/>
    </source>
</evidence>
<proteinExistence type="predicted"/>
<feature type="domain" description="GGDEF" evidence="1">
    <location>
        <begin position="182"/>
        <end position="318"/>
    </location>
</feature>
<dbReference type="Gene3D" id="3.30.450.20">
    <property type="entry name" value="PAS domain"/>
    <property type="match status" value="1"/>
</dbReference>
<dbReference type="SUPFAM" id="SSF55073">
    <property type="entry name" value="Nucleotide cyclase"/>
    <property type="match status" value="1"/>
</dbReference>
<name>A0AAW8JDF2_9GAMM</name>
<dbReference type="EMBL" id="JAVIDA010000002">
    <property type="protein sequence ID" value="MDQ9070208.1"/>
    <property type="molecule type" value="Genomic_DNA"/>
</dbReference>
<organism evidence="2 3">
    <name type="scientific">Acinetobacter gerneri</name>
    <dbReference type="NCBI Taxonomy" id="202952"/>
    <lineage>
        <taxon>Bacteria</taxon>
        <taxon>Pseudomonadati</taxon>
        <taxon>Pseudomonadota</taxon>
        <taxon>Gammaproteobacteria</taxon>
        <taxon>Moraxellales</taxon>
        <taxon>Moraxellaceae</taxon>
        <taxon>Acinetobacter</taxon>
    </lineage>
</organism>
<dbReference type="InterPro" id="IPR052155">
    <property type="entry name" value="Biofilm_reg_signaling"/>
</dbReference>
<dbReference type="AlphaFoldDB" id="A0AAW8JDF2"/>
<dbReference type="InterPro" id="IPR000014">
    <property type="entry name" value="PAS"/>
</dbReference>
<protein>
    <submittedName>
        <fullName evidence="2">Diguanylate cyclase</fullName>
        <ecNumber evidence="2">2.7.7.65</ecNumber>
    </submittedName>
</protein>
<keyword evidence="2" id="KW-0548">Nucleotidyltransferase</keyword>
<dbReference type="InterPro" id="IPR043128">
    <property type="entry name" value="Rev_trsase/Diguanyl_cyclase"/>
</dbReference>
<reference evidence="2" key="1">
    <citation type="submission" date="2023-08" db="EMBL/GenBank/DDBJ databases">
        <title>Emergence of clinically-relevant ST2 carbapenem-resistant Acinetobacter baumannii strains in hospital sewages in Zhejiang, East of China.</title>
        <authorList>
            <person name="Kaichao C."/>
            <person name="Zhang R."/>
        </authorList>
    </citation>
    <scope>NUCLEOTIDE SEQUENCE</scope>
    <source>
        <strain evidence="2">M-SY-60</strain>
    </source>
</reference>
<dbReference type="SMART" id="SM00267">
    <property type="entry name" value="GGDEF"/>
    <property type="match status" value="1"/>
</dbReference>
<dbReference type="EC" id="2.7.7.65" evidence="2"/>
<dbReference type="InterPro" id="IPR000160">
    <property type="entry name" value="GGDEF_dom"/>
</dbReference>
<dbReference type="RefSeq" id="WP_004856984.1">
    <property type="nucleotide sequence ID" value="NZ_BBLI01000011.1"/>
</dbReference>
<evidence type="ECO:0000259" key="1">
    <source>
        <dbReference type="PROSITE" id="PS50887"/>
    </source>
</evidence>
<dbReference type="InterPro" id="IPR035965">
    <property type="entry name" value="PAS-like_dom_sf"/>
</dbReference>
<dbReference type="CDD" id="cd01949">
    <property type="entry name" value="GGDEF"/>
    <property type="match status" value="1"/>
</dbReference>
<sequence>MFEQEEHDIDALIDENQLLNFVKNTEKLTLINLLSELPIPTAILDLEGRFISSNQLFSDIYQSDALYLIGKLLYNFAPEMTDFFKSALSAFHQGETRLEHEIYFKGHFLNAYFKPLKNENQNIEAIVIVYVDVTHLKRRERILELSNKRLQENLYLDPITGLRNKLSFSEFFENLLISQKTGQLSVLKIDLDDFKKFNQLYSYTEGDIVLAEVAHLLKDDLIDDQIHLFRVGSASFMIMTENQSEWQVLTLAERLKQIVFEQQLLFEYSDMGRITVSIGILQTSLEQLTDEGALLQHLDLAVRQAKTSGKNQISLLKIS</sequence>
<accession>A0AAW8JDF2</accession>
<dbReference type="GeneID" id="84208165"/>
<dbReference type="NCBIfam" id="TIGR00254">
    <property type="entry name" value="GGDEF"/>
    <property type="match status" value="1"/>
</dbReference>
<dbReference type="PANTHER" id="PTHR44757">
    <property type="entry name" value="DIGUANYLATE CYCLASE DGCP"/>
    <property type="match status" value="1"/>
</dbReference>
<dbReference type="Pfam" id="PF08448">
    <property type="entry name" value="PAS_4"/>
    <property type="match status" value="1"/>
</dbReference>
<dbReference type="InterPro" id="IPR029787">
    <property type="entry name" value="Nucleotide_cyclase"/>
</dbReference>
<dbReference type="PROSITE" id="PS50887">
    <property type="entry name" value="GGDEF"/>
    <property type="match status" value="1"/>
</dbReference>
<dbReference type="InterPro" id="IPR013656">
    <property type="entry name" value="PAS_4"/>
</dbReference>
<dbReference type="CDD" id="cd00130">
    <property type="entry name" value="PAS"/>
    <property type="match status" value="1"/>
</dbReference>
<dbReference type="SUPFAM" id="SSF55785">
    <property type="entry name" value="PYP-like sensor domain (PAS domain)"/>
    <property type="match status" value="1"/>
</dbReference>
<dbReference type="GO" id="GO:0052621">
    <property type="term" value="F:diguanylate cyclase activity"/>
    <property type="evidence" value="ECO:0007669"/>
    <property type="project" value="UniProtKB-EC"/>
</dbReference>
<gene>
    <name evidence="2" type="ORF">RFH51_01830</name>
</gene>